<evidence type="ECO:0000256" key="1">
    <source>
        <dbReference type="SAM" id="Coils"/>
    </source>
</evidence>
<reference evidence="3" key="1">
    <citation type="submission" date="2022-04" db="EMBL/GenBank/DDBJ databases">
        <authorList>
            <person name="Xu L."/>
            <person name="Lv Z."/>
        </authorList>
    </citation>
    <scope>NUCLEOTIDE SEQUENCE</scope>
    <source>
        <strain evidence="3">LV_2022a</strain>
    </source>
</reference>
<dbReference type="AlphaFoldDB" id="A0AAE2D3J9"/>
<feature type="coiled-coil region" evidence="1">
    <location>
        <begin position="4"/>
        <end position="38"/>
    </location>
</feature>
<protein>
    <submittedName>
        <fullName evidence="3">Uncharacterized protein</fullName>
    </submittedName>
</protein>
<gene>
    <name evidence="3" type="ORF">MN116_000032</name>
</gene>
<reference evidence="3" key="2">
    <citation type="journal article" date="2023" name="Infect Dis Poverty">
        <title>Chromosome-scale genome of the human blood fluke Schistosoma mekongi and its implications for public health.</title>
        <authorList>
            <person name="Zhou M."/>
            <person name="Xu L."/>
            <person name="Xu D."/>
            <person name="Chen W."/>
            <person name="Khan J."/>
            <person name="Hu Y."/>
            <person name="Huang H."/>
            <person name="Wei H."/>
            <person name="Zhang Y."/>
            <person name="Chusongsang P."/>
            <person name="Tanasarnprasert K."/>
            <person name="Hu X."/>
            <person name="Limpanont Y."/>
            <person name="Lv Z."/>
        </authorList>
    </citation>
    <scope>NUCLEOTIDE SEQUENCE</scope>
    <source>
        <strain evidence="3">LV_2022a</strain>
    </source>
</reference>
<evidence type="ECO:0000313" key="4">
    <source>
        <dbReference type="Proteomes" id="UP001292079"/>
    </source>
</evidence>
<name>A0AAE2D3J9_SCHME</name>
<keyword evidence="4" id="KW-1185">Reference proteome</keyword>
<dbReference type="EMBL" id="JALJAT010000004">
    <property type="protein sequence ID" value="KAK4470006.1"/>
    <property type="molecule type" value="Genomic_DNA"/>
</dbReference>
<feature type="region of interest" description="Disordered" evidence="2">
    <location>
        <begin position="59"/>
        <end position="79"/>
    </location>
</feature>
<comment type="caution">
    <text evidence="3">The sequence shown here is derived from an EMBL/GenBank/DDBJ whole genome shotgun (WGS) entry which is preliminary data.</text>
</comment>
<dbReference type="Proteomes" id="UP001292079">
    <property type="component" value="Unassembled WGS sequence"/>
</dbReference>
<proteinExistence type="predicted"/>
<organism evidence="3 4">
    <name type="scientific">Schistosoma mekongi</name>
    <name type="common">Parasitic worm</name>
    <dbReference type="NCBI Taxonomy" id="38744"/>
    <lineage>
        <taxon>Eukaryota</taxon>
        <taxon>Metazoa</taxon>
        <taxon>Spiralia</taxon>
        <taxon>Lophotrochozoa</taxon>
        <taxon>Platyhelminthes</taxon>
        <taxon>Trematoda</taxon>
        <taxon>Digenea</taxon>
        <taxon>Strigeidida</taxon>
        <taxon>Schistosomatoidea</taxon>
        <taxon>Schistosomatidae</taxon>
        <taxon>Schistosoma</taxon>
    </lineage>
</organism>
<feature type="compositionally biased region" description="Polar residues" evidence="2">
    <location>
        <begin position="59"/>
        <end position="73"/>
    </location>
</feature>
<accession>A0AAE2D3J9</accession>
<sequence>MSPESRIIQLVQNLNNRIKHAENERDSMLRMITQMRAQELVIDNSKCSDHESCQLLNEINHPSNKNMPNQKSNGESDYKSKRFPCNLNGPSGEIYLESTRSNASKVCKQPKWLRNSKFINPSMECDVMRPYKEDYIKIMNKSCPKHIDAACYFRLNNLIRRLQSLTDYCHKPLQTFSNSGIHSIQPDIPTWTYVPQVLPSGCTCANSTSHNGFVLQNPNPNIVDFTQYTVNDANSCKTSLGNPVSMSPLNSDCQISQAVHVVTTVKPCQIAADANKSMSSIKYCRGCHCRENRRKNVSPVIYTVIEYSTPMKKVAWR</sequence>
<evidence type="ECO:0000256" key="2">
    <source>
        <dbReference type="SAM" id="MobiDB-lite"/>
    </source>
</evidence>
<evidence type="ECO:0000313" key="3">
    <source>
        <dbReference type="EMBL" id="KAK4470006.1"/>
    </source>
</evidence>
<keyword evidence="1" id="KW-0175">Coiled coil</keyword>